<dbReference type="SUPFAM" id="SSF52096">
    <property type="entry name" value="ClpP/crotonase"/>
    <property type="match status" value="1"/>
</dbReference>
<dbReference type="GO" id="GO:0016853">
    <property type="term" value="F:isomerase activity"/>
    <property type="evidence" value="ECO:0007669"/>
    <property type="project" value="UniProtKB-KW"/>
</dbReference>
<sequence length="281" mass="29545">MSDTAGGLVVSAEGGVLRLRLNRPDKRNAIDDAMMRQLIDEIEAAGQDESVRVIVLSGAGDHFCGGADIIARNAKPSANGSGSANGNGGAAVRPRAGSIQRRLPTTAHRLIPLVQTVQTPVVCAVRGWAAGIGLALALAADITVTTADATFWAPFADRGFTPDSGLSWLLQRRVGEVRARRMLLLGEKVTGADAAQWGLVDRAVPATDLDGAVEEIVAELAGAATVAVGLTKWLLAAGATAELDDQLRNEAFALELSSRSEDFREGLGAFREKRRPRFSGR</sequence>
<evidence type="ECO:0000313" key="3">
    <source>
        <dbReference type="Proteomes" id="UP000198802"/>
    </source>
</evidence>
<dbReference type="PANTHER" id="PTHR43459:SF1">
    <property type="entry name" value="EG:BACN32G11.4 PROTEIN"/>
    <property type="match status" value="1"/>
</dbReference>
<dbReference type="EMBL" id="FAOZ01000003">
    <property type="protein sequence ID" value="CUU54802.1"/>
    <property type="molecule type" value="Genomic_DNA"/>
</dbReference>
<reference evidence="3" key="1">
    <citation type="submission" date="2015-11" db="EMBL/GenBank/DDBJ databases">
        <authorList>
            <person name="Varghese N."/>
        </authorList>
    </citation>
    <scope>NUCLEOTIDE SEQUENCE [LARGE SCALE GENOMIC DNA]</scope>
    <source>
        <strain evidence="3">DSM 45899</strain>
    </source>
</reference>
<evidence type="ECO:0000256" key="1">
    <source>
        <dbReference type="ARBA" id="ARBA00005254"/>
    </source>
</evidence>
<dbReference type="AlphaFoldDB" id="A0A0S4QI78"/>
<evidence type="ECO:0000313" key="2">
    <source>
        <dbReference type="EMBL" id="CUU54802.1"/>
    </source>
</evidence>
<dbReference type="InterPro" id="IPR014748">
    <property type="entry name" value="Enoyl-CoA_hydra_C"/>
</dbReference>
<keyword evidence="3" id="KW-1185">Reference proteome</keyword>
<dbReference type="Pfam" id="PF00378">
    <property type="entry name" value="ECH_1"/>
    <property type="match status" value="2"/>
</dbReference>
<comment type="similarity">
    <text evidence="1">Belongs to the enoyl-CoA hydratase/isomerase family.</text>
</comment>
<dbReference type="InterPro" id="IPR001753">
    <property type="entry name" value="Enoyl-CoA_hydra/iso"/>
</dbReference>
<dbReference type="CDD" id="cd06558">
    <property type="entry name" value="crotonase-like"/>
    <property type="match status" value="1"/>
</dbReference>
<dbReference type="Gene3D" id="3.90.226.10">
    <property type="entry name" value="2-enoyl-CoA Hydratase, Chain A, domain 1"/>
    <property type="match status" value="1"/>
</dbReference>
<organism evidence="2 3">
    <name type="scientific">Parafrankia irregularis</name>
    <dbReference type="NCBI Taxonomy" id="795642"/>
    <lineage>
        <taxon>Bacteria</taxon>
        <taxon>Bacillati</taxon>
        <taxon>Actinomycetota</taxon>
        <taxon>Actinomycetes</taxon>
        <taxon>Frankiales</taxon>
        <taxon>Frankiaceae</taxon>
        <taxon>Parafrankia</taxon>
    </lineage>
</organism>
<dbReference type="Proteomes" id="UP000198802">
    <property type="component" value="Unassembled WGS sequence"/>
</dbReference>
<dbReference type="InterPro" id="IPR029045">
    <property type="entry name" value="ClpP/crotonase-like_dom_sf"/>
</dbReference>
<name>A0A0S4QI78_9ACTN</name>
<gene>
    <name evidence="2" type="ORF">Ga0074812_103292</name>
</gene>
<proteinExistence type="inferred from homology"/>
<dbReference type="RefSeq" id="WP_091272644.1">
    <property type="nucleotide sequence ID" value="NZ_FAOZ01000003.1"/>
</dbReference>
<protein>
    <submittedName>
        <fullName evidence="2">2-(1,2-epoxy-1,2-dihydrophenyl)acetyl-CoA isomerase</fullName>
    </submittedName>
</protein>
<dbReference type="PANTHER" id="PTHR43459">
    <property type="entry name" value="ENOYL-COA HYDRATASE"/>
    <property type="match status" value="1"/>
</dbReference>
<accession>A0A0S4QI78</accession>
<keyword evidence="2" id="KW-0413">Isomerase</keyword>
<dbReference type="Gene3D" id="1.10.12.10">
    <property type="entry name" value="Lyase 2-enoyl-coa Hydratase, Chain A, domain 2"/>
    <property type="match status" value="1"/>
</dbReference>